<keyword evidence="4" id="KW-1185">Reference proteome</keyword>
<evidence type="ECO:0000313" key="4">
    <source>
        <dbReference type="Proteomes" id="UP001044222"/>
    </source>
</evidence>
<evidence type="ECO:0000256" key="2">
    <source>
        <dbReference type="SAM" id="MobiDB-lite"/>
    </source>
</evidence>
<accession>A0A9D3M7G5</accession>
<dbReference type="PANTHER" id="PTHR21468:SF1">
    <property type="entry name" value="COILED-COIL DOMAIN-CONTAINING PROTEIN 83"/>
    <property type="match status" value="1"/>
</dbReference>
<feature type="coiled-coil region" evidence="1">
    <location>
        <begin position="217"/>
        <end position="244"/>
    </location>
</feature>
<sequence length="389" mass="44911">MPKKKQTDEDKLTLAESFINFQIQVKRKEVEDYQEEVSLLEYKNQRYKNQRQQLKEEQLGHIKSLHKQLKDKEGKLVQKEVACRQEVDQALQENVELIRTQELQLAELQKELNILEKRVNALQTEKQIWVDYKLVGSQGNQQQIQLLEDELTHIHKTFQEMSESIEWTMKEDMKKTDKKTERKMEKEKHLASERAIKHLDKHSRLAIKENKWLKKALSFYKLEVSRLEVAVQKLEEKNLAVLNQLFDLKFSDPSILSDIFISKTPDLSVSDSETPGETMELGIIGKPAEADGALGWSAAPERDEPSSSCAQPADQPTGYSTQEISDLLYGRQSHVQDSPHLGALKLLNMEGRRAVLHQVSASWDTLPPGLQEITSDWPVTTRMILSRFK</sequence>
<feature type="coiled-coil region" evidence="1">
    <location>
        <begin position="91"/>
        <end position="125"/>
    </location>
</feature>
<name>A0A9D3M7G5_ANGAN</name>
<comment type="caution">
    <text evidence="3">The sequence shown here is derived from an EMBL/GenBank/DDBJ whole genome shotgun (WGS) entry which is preliminary data.</text>
</comment>
<dbReference type="OrthoDB" id="10005859at2759"/>
<feature type="region of interest" description="Disordered" evidence="2">
    <location>
        <begin position="297"/>
        <end position="320"/>
    </location>
</feature>
<dbReference type="EMBL" id="JAFIRN010000008">
    <property type="protein sequence ID" value="KAG5843860.1"/>
    <property type="molecule type" value="Genomic_DNA"/>
</dbReference>
<evidence type="ECO:0000313" key="3">
    <source>
        <dbReference type="EMBL" id="KAG5843860.1"/>
    </source>
</evidence>
<dbReference type="OMA" id="DMRIQIS"/>
<dbReference type="Proteomes" id="UP001044222">
    <property type="component" value="Chromosome 8"/>
</dbReference>
<dbReference type="AlphaFoldDB" id="A0A9D3M7G5"/>
<proteinExistence type="predicted"/>
<dbReference type="InterPro" id="IPR026702">
    <property type="entry name" value="CCDC83"/>
</dbReference>
<reference evidence="3" key="1">
    <citation type="submission" date="2021-01" db="EMBL/GenBank/DDBJ databases">
        <title>A chromosome-scale assembly of European eel, Anguilla anguilla.</title>
        <authorList>
            <person name="Henkel C."/>
            <person name="Jong-Raadsen S.A."/>
            <person name="Dufour S."/>
            <person name="Weltzien F.-A."/>
            <person name="Palstra A.P."/>
            <person name="Pelster B."/>
            <person name="Spaink H.P."/>
            <person name="Van Den Thillart G.E."/>
            <person name="Jansen H."/>
            <person name="Zahm M."/>
            <person name="Klopp C."/>
            <person name="Cedric C."/>
            <person name="Louis A."/>
            <person name="Berthelot C."/>
            <person name="Parey E."/>
            <person name="Roest Crollius H."/>
            <person name="Montfort J."/>
            <person name="Robinson-Rechavi M."/>
            <person name="Bucao C."/>
            <person name="Bouchez O."/>
            <person name="Gislard M."/>
            <person name="Lluch J."/>
            <person name="Milhes M."/>
            <person name="Lampietro C."/>
            <person name="Lopez Roques C."/>
            <person name="Donnadieu C."/>
            <person name="Braasch I."/>
            <person name="Desvignes T."/>
            <person name="Postlethwait J."/>
            <person name="Bobe J."/>
            <person name="Guiguen Y."/>
            <person name="Dirks R."/>
        </authorList>
    </citation>
    <scope>NUCLEOTIDE SEQUENCE</scope>
    <source>
        <strain evidence="3">Tag_6206</strain>
        <tissue evidence="3">Liver</tissue>
    </source>
</reference>
<keyword evidence="1" id="KW-0175">Coiled coil</keyword>
<evidence type="ECO:0000256" key="1">
    <source>
        <dbReference type="SAM" id="Coils"/>
    </source>
</evidence>
<gene>
    <name evidence="3" type="ORF">ANANG_G00155370</name>
</gene>
<protein>
    <recommendedName>
        <fullName evidence="5">Coiled-coil domain-containing protein 83</fullName>
    </recommendedName>
</protein>
<feature type="coiled-coil region" evidence="1">
    <location>
        <begin position="23"/>
        <end position="57"/>
    </location>
</feature>
<evidence type="ECO:0008006" key="5">
    <source>
        <dbReference type="Google" id="ProtNLM"/>
    </source>
</evidence>
<dbReference type="PANTHER" id="PTHR21468">
    <property type="entry name" value="HSD9"/>
    <property type="match status" value="1"/>
</dbReference>
<organism evidence="3 4">
    <name type="scientific">Anguilla anguilla</name>
    <name type="common">European freshwater eel</name>
    <name type="synonym">Muraena anguilla</name>
    <dbReference type="NCBI Taxonomy" id="7936"/>
    <lineage>
        <taxon>Eukaryota</taxon>
        <taxon>Metazoa</taxon>
        <taxon>Chordata</taxon>
        <taxon>Craniata</taxon>
        <taxon>Vertebrata</taxon>
        <taxon>Euteleostomi</taxon>
        <taxon>Actinopterygii</taxon>
        <taxon>Neopterygii</taxon>
        <taxon>Teleostei</taxon>
        <taxon>Anguilliformes</taxon>
        <taxon>Anguillidae</taxon>
        <taxon>Anguilla</taxon>
    </lineage>
</organism>